<dbReference type="PANTHER" id="PTHR22878">
    <property type="entry name" value="DYNEIN HEAVY CHAIN 6, AXONEMAL-LIKE-RELATED"/>
    <property type="match status" value="1"/>
</dbReference>
<evidence type="ECO:0000256" key="4">
    <source>
        <dbReference type="ARBA" id="ARBA00022701"/>
    </source>
</evidence>
<comment type="caution">
    <text evidence="13">The sequence shown here is derived from an EMBL/GenBank/DDBJ whole genome shotgun (WGS) entry which is preliminary data.</text>
</comment>
<evidence type="ECO:0000256" key="3">
    <source>
        <dbReference type="ARBA" id="ARBA00022490"/>
    </source>
</evidence>
<reference evidence="13 14" key="1">
    <citation type="journal article" date="2019" name="Sci. Rep.">
        <title>Orb-weaving spider Araneus ventricosus genome elucidates the spidroin gene catalogue.</title>
        <authorList>
            <person name="Kono N."/>
            <person name="Nakamura H."/>
            <person name="Ohtoshi R."/>
            <person name="Moran D.A.P."/>
            <person name="Shinohara A."/>
            <person name="Yoshida Y."/>
            <person name="Fujiwara M."/>
            <person name="Mori M."/>
            <person name="Tomita M."/>
            <person name="Arakawa K."/>
        </authorList>
    </citation>
    <scope>NUCLEOTIDE SEQUENCE [LARGE SCALE GENOMIC DNA]</scope>
</reference>
<evidence type="ECO:0000256" key="12">
    <source>
        <dbReference type="ARBA" id="ARBA00023273"/>
    </source>
</evidence>
<evidence type="ECO:0000256" key="9">
    <source>
        <dbReference type="ARBA" id="ARBA00023069"/>
    </source>
</evidence>
<keyword evidence="5" id="KW-0547">Nucleotide-binding</keyword>
<proteinExistence type="inferred from homology"/>
<dbReference type="GO" id="GO:0051959">
    <property type="term" value="F:dynein light intermediate chain binding"/>
    <property type="evidence" value="ECO:0007669"/>
    <property type="project" value="InterPro"/>
</dbReference>
<accession>A0A4Y2JCJ2</accession>
<dbReference type="GO" id="GO:0005930">
    <property type="term" value="C:axoneme"/>
    <property type="evidence" value="ECO:0007669"/>
    <property type="project" value="UniProtKB-SubCell"/>
</dbReference>
<evidence type="ECO:0000256" key="7">
    <source>
        <dbReference type="ARBA" id="ARBA00023017"/>
    </source>
</evidence>
<keyword evidence="14" id="KW-1185">Reference proteome</keyword>
<keyword evidence="12" id="KW-0966">Cell projection</keyword>
<keyword evidence="3" id="KW-0963">Cytoplasm</keyword>
<comment type="subcellular location">
    <subcellularLocation>
        <location evidence="1">Cytoplasm</location>
        <location evidence="1">Cytoskeleton</location>
        <location evidence="1">Cilium axoneme</location>
    </subcellularLocation>
</comment>
<evidence type="ECO:0000256" key="6">
    <source>
        <dbReference type="ARBA" id="ARBA00022840"/>
    </source>
</evidence>
<organism evidence="13 14">
    <name type="scientific">Araneus ventricosus</name>
    <name type="common">Orbweaver spider</name>
    <name type="synonym">Epeira ventricosa</name>
    <dbReference type="NCBI Taxonomy" id="182803"/>
    <lineage>
        <taxon>Eukaryota</taxon>
        <taxon>Metazoa</taxon>
        <taxon>Ecdysozoa</taxon>
        <taxon>Arthropoda</taxon>
        <taxon>Chelicerata</taxon>
        <taxon>Arachnida</taxon>
        <taxon>Araneae</taxon>
        <taxon>Araneomorphae</taxon>
        <taxon>Entelegynae</taxon>
        <taxon>Araneoidea</taxon>
        <taxon>Araneidae</taxon>
        <taxon>Araneus</taxon>
    </lineage>
</organism>
<dbReference type="OrthoDB" id="10251809at2759"/>
<sequence length="104" mass="12286">IADETTANINQSRESYKCVAQRSSVLFFSITDLPNVDPMYQYSLNWFINLFLRAIQHSEKSEDLSQRLDNLNEYFTYSLYCNICRSLFEKDKLLFSFILCCNLL</sequence>
<keyword evidence="8" id="KW-0175">Coiled coil</keyword>
<dbReference type="EMBL" id="BGPR01109995">
    <property type="protein sequence ID" value="GBM87780.1"/>
    <property type="molecule type" value="Genomic_DNA"/>
</dbReference>
<keyword evidence="7" id="KW-0243">Dynein</keyword>
<dbReference type="PANTHER" id="PTHR22878:SF70">
    <property type="entry name" value="DYNEIN HEAVY CHAIN 2, AXONEMAL"/>
    <property type="match status" value="1"/>
</dbReference>
<keyword evidence="6" id="KW-0067">ATP-binding</keyword>
<dbReference type="InterPro" id="IPR026983">
    <property type="entry name" value="DHC"/>
</dbReference>
<keyword evidence="11" id="KW-0206">Cytoskeleton</keyword>
<protein>
    <submittedName>
        <fullName evidence="13">Dynein heavy chain 7, axonemal</fullName>
    </submittedName>
</protein>
<feature type="non-terminal residue" evidence="13">
    <location>
        <position position="104"/>
    </location>
</feature>
<evidence type="ECO:0000313" key="14">
    <source>
        <dbReference type="Proteomes" id="UP000499080"/>
    </source>
</evidence>
<keyword evidence="4" id="KW-0493">Microtubule</keyword>
<evidence type="ECO:0000256" key="11">
    <source>
        <dbReference type="ARBA" id="ARBA00023212"/>
    </source>
</evidence>
<dbReference type="Gene3D" id="1.10.8.1220">
    <property type="match status" value="1"/>
</dbReference>
<dbReference type="Proteomes" id="UP000499080">
    <property type="component" value="Unassembled WGS sequence"/>
</dbReference>
<keyword evidence="9" id="KW-0969">Cilium</keyword>
<dbReference type="GO" id="GO:0045505">
    <property type="term" value="F:dynein intermediate chain binding"/>
    <property type="evidence" value="ECO:0007669"/>
    <property type="project" value="InterPro"/>
</dbReference>
<evidence type="ECO:0000256" key="1">
    <source>
        <dbReference type="ARBA" id="ARBA00004430"/>
    </source>
</evidence>
<evidence type="ECO:0000313" key="13">
    <source>
        <dbReference type="EMBL" id="GBM87780.1"/>
    </source>
</evidence>
<dbReference type="FunFam" id="1.10.8.1220:FF:000001">
    <property type="entry name" value="Dynein axonemal heavy chain 5"/>
    <property type="match status" value="1"/>
</dbReference>
<dbReference type="GO" id="GO:0005524">
    <property type="term" value="F:ATP binding"/>
    <property type="evidence" value="ECO:0007669"/>
    <property type="project" value="UniProtKB-KW"/>
</dbReference>
<keyword evidence="10" id="KW-0505">Motor protein</keyword>
<dbReference type="GO" id="GO:0005874">
    <property type="term" value="C:microtubule"/>
    <property type="evidence" value="ECO:0007669"/>
    <property type="project" value="UniProtKB-KW"/>
</dbReference>
<evidence type="ECO:0000256" key="8">
    <source>
        <dbReference type="ARBA" id="ARBA00023054"/>
    </source>
</evidence>
<gene>
    <name evidence="13" type="primary">Dnah7_8</name>
    <name evidence="13" type="ORF">AVEN_161803_1</name>
</gene>
<evidence type="ECO:0000256" key="10">
    <source>
        <dbReference type="ARBA" id="ARBA00023175"/>
    </source>
</evidence>
<dbReference type="GO" id="GO:0030286">
    <property type="term" value="C:dynein complex"/>
    <property type="evidence" value="ECO:0007669"/>
    <property type="project" value="UniProtKB-KW"/>
</dbReference>
<evidence type="ECO:0000256" key="2">
    <source>
        <dbReference type="ARBA" id="ARBA00008887"/>
    </source>
</evidence>
<name>A0A4Y2JCJ2_ARAVE</name>
<dbReference type="AlphaFoldDB" id="A0A4Y2JCJ2"/>
<comment type="similarity">
    <text evidence="2">Belongs to the dynein heavy chain family.</text>
</comment>
<evidence type="ECO:0000256" key="5">
    <source>
        <dbReference type="ARBA" id="ARBA00022741"/>
    </source>
</evidence>
<feature type="non-terminal residue" evidence="13">
    <location>
        <position position="1"/>
    </location>
</feature>
<dbReference type="GO" id="GO:0007018">
    <property type="term" value="P:microtubule-based movement"/>
    <property type="evidence" value="ECO:0007669"/>
    <property type="project" value="InterPro"/>
</dbReference>